<dbReference type="EMBL" id="MU277206">
    <property type="protein sequence ID" value="KAI0062670.1"/>
    <property type="molecule type" value="Genomic_DNA"/>
</dbReference>
<organism evidence="1 2">
    <name type="scientific">Artomyces pyxidatus</name>
    <dbReference type="NCBI Taxonomy" id="48021"/>
    <lineage>
        <taxon>Eukaryota</taxon>
        <taxon>Fungi</taxon>
        <taxon>Dikarya</taxon>
        <taxon>Basidiomycota</taxon>
        <taxon>Agaricomycotina</taxon>
        <taxon>Agaricomycetes</taxon>
        <taxon>Russulales</taxon>
        <taxon>Auriscalpiaceae</taxon>
        <taxon>Artomyces</taxon>
    </lineage>
</organism>
<sequence length="439" mass="47907">MPTPRPSCSLNPSAVPSQSNVTPMKAFVHEVLRRSRTSCSILQTALCYLEAVRYKVPDIVRQEKKGSGIRGEVDQSSRIIQADDPAGEPINEDVNIDDFIYTSHLGNVENHGIEVPIPPIRETSLATSGVSSWQLQDPPPHVASIPKKQPSREPLPTLPPLPSPLLCPRRTFLASLILASRFVQEKAHSNRAWAKLVGLPAREIGRCERALGEALDWRLWVGKPPSKPSRCDEDIPLRGRDHALATASQQQPYERTVPLAPPYPPGPIVQPFAVATRGPSRPSLPSLPIAINKQTTVAYLPSIHERTPRTHTEPHMSDASTSVSLPCTQKGGSACSTAGHMDSRDRWPLPFPDARKRDEMANNEPPPWGGARDRDHTSRREAQGQTASGEEDGGEDRPTLPYYCAGRTTITLPDLMVSPASGAADVPVAEDFGTGLCRR</sequence>
<accession>A0ACB8T3G3</accession>
<proteinExistence type="predicted"/>
<keyword evidence="2" id="KW-1185">Reference proteome</keyword>
<dbReference type="Proteomes" id="UP000814140">
    <property type="component" value="Unassembled WGS sequence"/>
</dbReference>
<name>A0ACB8T3G3_9AGAM</name>
<protein>
    <submittedName>
        <fullName evidence="1">Uncharacterized protein</fullName>
    </submittedName>
</protein>
<gene>
    <name evidence="1" type="ORF">BV25DRAFT_1915818</name>
</gene>
<reference evidence="1" key="1">
    <citation type="submission" date="2021-03" db="EMBL/GenBank/DDBJ databases">
        <authorList>
            <consortium name="DOE Joint Genome Institute"/>
            <person name="Ahrendt S."/>
            <person name="Looney B.P."/>
            <person name="Miyauchi S."/>
            <person name="Morin E."/>
            <person name="Drula E."/>
            <person name="Courty P.E."/>
            <person name="Chicoki N."/>
            <person name="Fauchery L."/>
            <person name="Kohler A."/>
            <person name="Kuo A."/>
            <person name="Labutti K."/>
            <person name="Pangilinan J."/>
            <person name="Lipzen A."/>
            <person name="Riley R."/>
            <person name="Andreopoulos W."/>
            <person name="He G."/>
            <person name="Johnson J."/>
            <person name="Barry K.W."/>
            <person name="Grigoriev I.V."/>
            <person name="Nagy L."/>
            <person name="Hibbett D."/>
            <person name="Henrissat B."/>
            <person name="Matheny P.B."/>
            <person name="Labbe J."/>
            <person name="Martin F."/>
        </authorList>
    </citation>
    <scope>NUCLEOTIDE SEQUENCE</scope>
    <source>
        <strain evidence="1">HHB10654</strain>
    </source>
</reference>
<comment type="caution">
    <text evidence="1">The sequence shown here is derived from an EMBL/GenBank/DDBJ whole genome shotgun (WGS) entry which is preliminary data.</text>
</comment>
<evidence type="ECO:0000313" key="1">
    <source>
        <dbReference type="EMBL" id="KAI0062670.1"/>
    </source>
</evidence>
<reference evidence="1" key="2">
    <citation type="journal article" date="2022" name="New Phytol.">
        <title>Evolutionary transition to the ectomycorrhizal habit in the genomes of a hyperdiverse lineage of mushroom-forming fungi.</title>
        <authorList>
            <person name="Looney B."/>
            <person name="Miyauchi S."/>
            <person name="Morin E."/>
            <person name="Drula E."/>
            <person name="Courty P.E."/>
            <person name="Kohler A."/>
            <person name="Kuo A."/>
            <person name="LaButti K."/>
            <person name="Pangilinan J."/>
            <person name="Lipzen A."/>
            <person name="Riley R."/>
            <person name="Andreopoulos W."/>
            <person name="He G."/>
            <person name="Johnson J."/>
            <person name="Nolan M."/>
            <person name="Tritt A."/>
            <person name="Barry K.W."/>
            <person name="Grigoriev I.V."/>
            <person name="Nagy L.G."/>
            <person name="Hibbett D."/>
            <person name="Henrissat B."/>
            <person name="Matheny P.B."/>
            <person name="Labbe J."/>
            <person name="Martin F.M."/>
        </authorList>
    </citation>
    <scope>NUCLEOTIDE SEQUENCE</scope>
    <source>
        <strain evidence="1">HHB10654</strain>
    </source>
</reference>
<evidence type="ECO:0000313" key="2">
    <source>
        <dbReference type="Proteomes" id="UP000814140"/>
    </source>
</evidence>